<accession>X0RWN6</accession>
<name>X0RWN6_9ZZZZ</name>
<reference evidence="1" key="1">
    <citation type="journal article" date="2014" name="Front. Microbiol.">
        <title>High frequency of phylogenetically diverse reductive dehalogenase-homologous genes in deep subseafloor sedimentary metagenomes.</title>
        <authorList>
            <person name="Kawai M."/>
            <person name="Futagami T."/>
            <person name="Toyoda A."/>
            <person name="Takaki Y."/>
            <person name="Nishi S."/>
            <person name="Hori S."/>
            <person name="Arai W."/>
            <person name="Tsubouchi T."/>
            <person name="Morono Y."/>
            <person name="Uchiyama I."/>
            <person name="Ito T."/>
            <person name="Fujiyama A."/>
            <person name="Inagaki F."/>
            <person name="Takami H."/>
        </authorList>
    </citation>
    <scope>NUCLEOTIDE SEQUENCE</scope>
    <source>
        <strain evidence="1">Expedition CK06-06</strain>
    </source>
</reference>
<dbReference type="AlphaFoldDB" id="X0RWN6"/>
<feature type="non-terminal residue" evidence="1">
    <location>
        <position position="47"/>
    </location>
</feature>
<protein>
    <submittedName>
        <fullName evidence="1">Uncharacterized protein</fullName>
    </submittedName>
</protein>
<dbReference type="EMBL" id="BARS01003755">
    <property type="protein sequence ID" value="GAF68152.1"/>
    <property type="molecule type" value="Genomic_DNA"/>
</dbReference>
<evidence type="ECO:0000313" key="1">
    <source>
        <dbReference type="EMBL" id="GAF68152.1"/>
    </source>
</evidence>
<comment type="caution">
    <text evidence="1">The sequence shown here is derived from an EMBL/GenBank/DDBJ whole genome shotgun (WGS) entry which is preliminary data.</text>
</comment>
<proteinExistence type="predicted"/>
<gene>
    <name evidence="1" type="ORF">S01H1_07280</name>
</gene>
<sequence length="47" mass="5715">MGDTEKYYTPSIEELHLGFEYERIESVLVKKDWHQVYEKQWVPKVAD</sequence>
<organism evidence="1">
    <name type="scientific">marine sediment metagenome</name>
    <dbReference type="NCBI Taxonomy" id="412755"/>
    <lineage>
        <taxon>unclassified sequences</taxon>
        <taxon>metagenomes</taxon>
        <taxon>ecological metagenomes</taxon>
    </lineage>
</organism>